<evidence type="ECO:0000256" key="5">
    <source>
        <dbReference type="SAM" id="Phobius"/>
    </source>
</evidence>
<keyword evidence="2 5" id="KW-0812">Transmembrane</keyword>
<feature type="domain" description="DUF1232" evidence="6">
    <location>
        <begin position="76"/>
        <end position="111"/>
    </location>
</feature>
<dbReference type="Pfam" id="PF06803">
    <property type="entry name" value="DUF1232"/>
    <property type="match status" value="1"/>
</dbReference>
<accession>A0ABW2CZK3</accession>
<comment type="subcellular location">
    <subcellularLocation>
        <location evidence="1">Endomembrane system</location>
        <topology evidence="1">Multi-pass membrane protein</topology>
    </subcellularLocation>
</comment>
<dbReference type="InterPro" id="IPR010652">
    <property type="entry name" value="DUF1232"/>
</dbReference>
<keyword evidence="3 5" id="KW-1133">Transmembrane helix</keyword>
<evidence type="ECO:0000313" key="7">
    <source>
        <dbReference type="EMBL" id="MFC6886026.1"/>
    </source>
</evidence>
<dbReference type="EMBL" id="JBHSXS010000046">
    <property type="protein sequence ID" value="MFC6886026.1"/>
    <property type="molecule type" value="Genomic_DNA"/>
</dbReference>
<sequence>MVWPGLLLIVAGGAVMAVADGDLGGVDLTVAGAVAAVAGAALVLAGIVRLRRGRRRSGRAEAYGVQGYYRTGRGKIAAMAVAVLYIVSPIDLIPDVFLPVGIVDDATAFAWLAFALAQEHTRRSRTRRGTG</sequence>
<reference evidence="8" key="1">
    <citation type="journal article" date="2019" name="Int. J. Syst. Evol. Microbiol.">
        <title>The Global Catalogue of Microorganisms (GCM) 10K type strain sequencing project: providing services to taxonomists for standard genome sequencing and annotation.</title>
        <authorList>
            <consortium name="The Broad Institute Genomics Platform"/>
            <consortium name="The Broad Institute Genome Sequencing Center for Infectious Disease"/>
            <person name="Wu L."/>
            <person name="Ma J."/>
        </authorList>
    </citation>
    <scope>NUCLEOTIDE SEQUENCE [LARGE SCALE GENOMIC DNA]</scope>
    <source>
        <strain evidence="8">JCM 3369</strain>
    </source>
</reference>
<dbReference type="RefSeq" id="WP_160825688.1">
    <property type="nucleotide sequence ID" value="NZ_JBHSXE010000001.1"/>
</dbReference>
<evidence type="ECO:0000313" key="8">
    <source>
        <dbReference type="Proteomes" id="UP001596380"/>
    </source>
</evidence>
<dbReference type="Proteomes" id="UP001596380">
    <property type="component" value="Unassembled WGS sequence"/>
</dbReference>
<protein>
    <submittedName>
        <fullName evidence="7">YkvA family protein</fullName>
    </submittedName>
</protein>
<evidence type="ECO:0000256" key="2">
    <source>
        <dbReference type="ARBA" id="ARBA00022692"/>
    </source>
</evidence>
<keyword evidence="4 5" id="KW-0472">Membrane</keyword>
<name>A0ABW2CZK3_9ACTN</name>
<proteinExistence type="predicted"/>
<feature type="transmembrane region" description="Helical" evidence="5">
    <location>
        <begin position="29"/>
        <end position="50"/>
    </location>
</feature>
<feature type="transmembrane region" description="Helical" evidence="5">
    <location>
        <begin position="96"/>
        <end position="117"/>
    </location>
</feature>
<evidence type="ECO:0000259" key="6">
    <source>
        <dbReference type="Pfam" id="PF06803"/>
    </source>
</evidence>
<keyword evidence="8" id="KW-1185">Reference proteome</keyword>
<evidence type="ECO:0000256" key="1">
    <source>
        <dbReference type="ARBA" id="ARBA00004127"/>
    </source>
</evidence>
<evidence type="ECO:0000256" key="3">
    <source>
        <dbReference type="ARBA" id="ARBA00022989"/>
    </source>
</evidence>
<gene>
    <name evidence="7" type="ORF">ACFQKB_40140</name>
</gene>
<evidence type="ECO:0000256" key="4">
    <source>
        <dbReference type="ARBA" id="ARBA00023136"/>
    </source>
</evidence>
<organism evidence="7 8">
    <name type="scientific">Actinomadura yumaensis</name>
    <dbReference type="NCBI Taxonomy" id="111807"/>
    <lineage>
        <taxon>Bacteria</taxon>
        <taxon>Bacillati</taxon>
        <taxon>Actinomycetota</taxon>
        <taxon>Actinomycetes</taxon>
        <taxon>Streptosporangiales</taxon>
        <taxon>Thermomonosporaceae</taxon>
        <taxon>Actinomadura</taxon>
    </lineage>
</organism>
<feature type="transmembrane region" description="Helical" evidence="5">
    <location>
        <begin position="71"/>
        <end position="90"/>
    </location>
</feature>
<comment type="caution">
    <text evidence="7">The sequence shown here is derived from an EMBL/GenBank/DDBJ whole genome shotgun (WGS) entry which is preliminary data.</text>
</comment>